<keyword evidence="2" id="KW-1185">Reference proteome</keyword>
<organism evidence="1 2">
    <name type="scientific">Phlebia brevispora</name>
    <dbReference type="NCBI Taxonomy" id="194682"/>
    <lineage>
        <taxon>Eukaryota</taxon>
        <taxon>Fungi</taxon>
        <taxon>Dikarya</taxon>
        <taxon>Basidiomycota</taxon>
        <taxon>Agaricomycotina</taxon>
        <taxon>Agaricomycetes</taxon>
        <taxon>Polyporales</taxon>
        <taxon>Meruliaceae</taxon>
        <taxon>Phlebia</taxon>
    </lineage>
</organism>
<comment type="caution">
    <text evidence="1">The sequence shown here is derived from an EMBL/GenBank/DDBJ whole genome shotgun (WGS) entry which is preliminary data.</text>
</comment>
<dbReference type="Proteomes" id="UP001148662">
    <property type="component" value="Unassembled WGS sequence"/>
</dbReference>
<reference evidence="1" key="1">
    <citation type="submission" date="2022-07" db="EMBL/GenBank/DDBJ databases">
        <title>Genome Sequence of Phlebia brevispora.</title>
        <authorList>
            <person name="Buettner E."/>
        </authorList>
    </citation>
    <scope>NUCLEOTIDE SEQUENCE</scope>
    <source>
        <strain evidence="1">MPL23</strain>
    </source>
</reference>
<accession>A0ACC1T7L5</accession>
<evidence type="ECO:0000313" key="2">
    <source>
        <dbReference type="Proteomes" id="UP001148662"/>
    </source>
</evidence>
<name>A0ACC1T7L5_9APHY</name>
<sequence>MPATAANLPAEIFDPIASFYRFDRSDGCYDRHNEPVGINKHNLGAIALVCRRWALACQPKLFENIQLRNLEDFNRLWELMNHPSSRIAGYLKTIDCALLEGEDSGSIPWLHVACRKLKHHPKLSAAVQFQLSVFEKQAKELTMVIRSPMSRCHRITCIDTLYLEDVEFAWLEDLRRMVGELPCLTKAAFHQVGWDEPKEGGELPPMPSCRKSSQKSPTCVYEMRMCADDRAALWLACLHPPRKTPQVRIKDLQALYQTLSLFGYGLAVERESDVIYVNRGQACDSVEVTLRSPDTSQQCIHSLRFIEPDLKDSDYWRYPKVDDIMPQADLHEVCFHFMNSERMQKFATEVVAVDIFRVWFSSKLKFTLETTEGVEKRTVCQTDAVRQEIESWLEKKAEEYKWASEEAAVLSCAFRERDLEVYEPMIRKLRKAIDPEKYREPDNKQDQGSDKDEKDNNTIERGDQEEELHEKDESHREEDTADNEDTEDDEDTRDGDETEDSGEQKEWNLQTHKRTHDSLDQNTMPFHSQRPQKRPCYPVPVCVPEPYHEEEHISHGHHWTSSSQSRATDAHASQAAAVPTSHHRSFKMEPLDSGDLSLYAGQVQSWQQFGARLEHNSWCGTLETSTSGRYDGGEGAQEVQMTRDPNWKDHHEPPNLLPPLPLARGTYDAAAPWSKLPIKRSIASPTQPPGLLLPSLSLQDRTWNASGAMEINDFWRLYSTGPRGISGLEPMMQSENGGYWAEPPGPVCPLALPAGALDPPYSSSSALFNPDAYFSEASPSSVARSPAYIYPSPPCSSHHLKQDFWDDIPETDSMTATQPLGSGHGMSNEGDGLLDFS</sequence>
<dbReference type="EMBL" id="JANHOG010000356">
    <property type="protein sequence ID" value="KAJ3555189.1"/>
    <property type="molecule type" value="Genomic_DNA"/>
</dbReference>
<evidence type="ECO:0000313" key="1">
    <source>
        <dbReference type="EMBL" id="KAJ3555189.1"/>
    </source>
</evidence>
<proteinExistence type="predicted"/>
<gene>
    <name evidence="1" type="ORF">NM688_g2711</name>
</gene>
<protein>
    <submittedName>
        <fullName evidence="1">Uncharacterized protein</fullName>
    </submittedName>
</protein>